<sequence length="60" mass="7193">DETERFCSFCKDLTESSFHFFNKCDTVREIVEQKIRDALTIELKKLKIGWWLCHNRIGLT</sequence>
<evidence type="ECO:0000313" key="1">
    <source>
        <dbReference type="EMBL" id="CDW43051.1"/>
    </source>
</evidence>
<protein>
    <submittedName>
        <fullName evidence="1">Uncharacterized protein</fullName>
    </submittedName>
</protein>
<organism evidence="1">
    <name type="scientific">Lepeophtheirus salmonis</name>
    <name type="common">Salmon louse</name>
    <name type="synonym">Caligus salmonis</name>
    <dbReference type="NCBI Taxonomy" id="72036"/>
    <lineage>
        <taxon>Eukaryota</taxon>
        <taxon>Metazoa</taxon>
        <taxon>Ecdysozoa</taxon>
        <taxon>Arthropoda</taxon>
        <taxon>Crustacea</taxon>
        <taxon>Multicrustacea</taxon>
        <taxon>Hexanauplia</taxon>
        <taxon>Copepoda</taxon>
        <taxon>Siphonostomatoida</taxon>
        <taxon>Caligidae</taxon>
        <taxon>Lepeophtheirus</taxon>
    </lineage>
</organism>
<proteinExistence type="predicted"/>
<reference evidence="1" key="1">
    <citation type="submission" date="2014-05" db="EMBL/GenBank/DDBJ databases">
        <authorList>
            <person name="Chronopoulou M."/>
        </authorList>
    </citation>
    <scope>NUCLEOTIDE SEQUENCE</scope>
    <source>
        <tissue evidence="1">Whole organism</tissue>
    </source>
</reference>
<feature type="non-terminal residue" evidence="1">
    <location>
        <position position="1"/>
    </location>
</feature>
<name>A0A0K2UZA7_LEPSM</name>
<accession>A0A0K2UZA7</accession>
<dbReference type="EMBL" id="HACA01025690">
    <property type="protein sequence ID" value="CDW43051.1"/>
    <property type="molecule type" value="Transcribed_RNA"/>
</dbReference>
<dbReference type="AlphaFoldDB" id="A0A0K2UZA7"/>